<evidence type="ECO:0000313" key="8">
    <source>
        <dbReference type="EMBL" id="KQB84965.1"/>
    </source>
</evidence>
<evidence type="ECO:0000256" key="5">
    <source>
        <dbReference type="ARBA" id="ARBA00022840"/>
    </source>
</evidence>
<dbReference type="Pfam" id="PF00005">
    <property type="entry name" value="ABC_tran"/>
    <property type="match status" value="1"/>
</dbReference>
<dbReference type="GO" id="GO:0046677">
    <property type="term" value="P:response to antibiotic"/>
    <property type="evidence" value="ECO:0007669"/>
    <property type="project" value="UniProtKB-KW"/>
</dbReference>
<organism evidence="8 9">
    <name type="scientific">Corynebacterium oculi</name>
    <dbReference type="NCBI Taxonomy" id="1544416"/>
    <lineage>
        <taxon>Bacteria</taxon>
        <taxon>Bacillati</taxon>
        <taxon>Actinomycetota</taxon>
        <taxon>Actinomycetes</taxon>
        <taxon>Mycobacteriales</taxon>
        <taxon>Corynebacteriaceae</taxon>
        <taxon>Corynebacterium</taxon>
    </lineage>
</organism>
<sequence>MKVNDLHYRPRGSRVDVIAGVTIQMDSRPTLLIGENGAGKTTLLRVLSGDLQPTLGSVTREFSVVYLPQHFISIPGFSCLEYVAYVSWLWGASRKNARRESLAWLEFVGLAELSAHRCDRLSGGQQARLALAAAVGSGAETLLLDEPTASLDPLARDHVKKIYGKIVNEGVGLVVSTHNSSELCEPFERVLVMERGKIAFDGSLSGFSQESGREGIVGELSRAIKG</sequence>
<keyword evidence="3" id="KW-0813">Transport</keyword>
<dbReference type="PANTHER" id="PTHR42711">
    <property type="entry name" value="ABC TRANSPORTER ATP-BINDING PROTEIN"/>
    <property type="match status" value="1"/>
</dbReference>
<evidence type="ECO:0000256" key="3">
    <source>
        <dbReference type="ARBA" id="ARBA00022448"/>
    </source>
</evidence>
<dbReference type="AlphaFoldDB" id="A0A0Q0UAW0"/>
<comment type="similarity">
    <text evidence="2">Belongs to the ABC transporter superfamily.</text>
</comment>
<keyword evidence="6" id="KW-0046">Antibiotic resistance</keyword>
<reference evidence="8 9" key="1">
    <citation type="submission" date="2015-10" db="EMBL/GenBank/DDBJ databases">
        <title>Corynebacteirum lowii and Corynebacterium oculi species nova, derived from human clinical disease and and emended description of Corynebacterium mastiditis.</title>
        <authorList>
            <person name="Bernard K."/>
            <person name="Pacheco A.L."/>
            <person name="Mcdougall C."/>
            <person name="Burtx T."/>
            <person name="Weibe D."/>
            <person name="Tyler S."/>
            <person name="Olson A.B."/>
            <person name="Cnockaert M."/>
            <person name="Eguchi H."/>
            <person name="Kuwahara T."/>
            <person name="Nakayama-Imaohji H."/>
            <person name="Boudewijins M."/>
            <person name="Van Hoecke F."/>
            <person name="Bernier A.-M."/>
            <person name="Vandamme P."/>
        </authorList>
    </citation>
    <scope>NUCLEOTIDE SEQUENCE [LARGE SCALE GENOMIC DNA]</scope>
    <source>
        <strain evidence="8 9">NML 130210</strain>
    </source>
</reference>
<dbReference type="EMBL" id="LKST01000001">
    <property type="protein sequence ID" value="KQB84965.1"/>
    <property type="molecule type" value="Genomic_DNA"/>
</dbReference>
<dbReference type="PANTHER" id="PTHR42711:SF5">
    <property type="entry name" value="ABC TRANSPORTER ATP-BINDING PROTEIN NATA"/>
    <property type="match status" value="1"/>
</dbReference>
<evidence type="ECO:0000256" key="2">
    <source>
        <dbReference type="ARBA" id="ARBA00005417"/>
    </source>
</evidence>
<dbReference type="GO" id="GO:0016887">
    <property type="term" value="F:ATP hydrolysis activity"/>
    <property type="evidence" value="ECO:0007669"/>
    <property type="project" value="InterPro"/>
</dbReference>
<comment type="caution">
    <text evidence="8">The sequence shown here is derived from an EMBL/GenBank/DDBJ whole genome shotgun (WGS) entry which is preliminary data.</text>
</comment>
<comment type="subcellular location">
    <subcellularLocation>
        <location evidence="1">Cell membrane</location>
        <topology evidence="1">Peripheral membrane protein</topology>
    </subcellularLocation>
</comment>
<evidence type="ECO:0000256" key="6">
    <source>
        <dbReference type="ARBA" id="ARBA00023251"/>
    </source>
</evidence>
<dbReference type="InterPro" id="IPR050763">
    <property type="entry name" value="ABC_transporter_ATP-binding"/>
</dbReference>
<dbReference type="SUPFAM" id="SSF52540">
    <property type="entry name" value="P-loop containing nucleoside triphosphate hydrolases"/>
    <property type="match status" value="1"/>
</dbReference>
<dbReference type="GO" id="GO:0005524">
    <property type="term" value="F:ATP binding"/>
    <property type="evidence" value="ECO:0007669"/>
    <property type="project" value="UniProtKB-KW"/>
</dbReference>
<dbReference type="SMART" id="SM00382">
    <property type="entry name" value="AAA"/>
    <property type="match status" value="1"/>
</dbReference>
<keyword evidence="4" id="KW-0547">Nucleotide-binding</keyword>
<evidence type="ECO:0000256" key="1">
    <source>
        <dbReference type="ARBA" id="ARBA00004202"/>
    </source>
</evidence>
<keyword evidence="5 8" id="KW-0067">ATP-binding</keyword>
<dbReference type="PATRIC" id="fig|1544416.3.peg.98"/>
<keyword evidence="9" id="KW-1185">Reference proteome</keyword>
<dbReference type="STRING" id="1544416.Cocul_00097"/>
<dbReference type="InterPro" id="IPR003593">
    <property type="entry name" value="AAA+_ATPase"/>
</dbReference>
<dbReference type="InterPro" id="IPR003439">
    <property type="entry name" value="ABC_transporter-like_ATP-bd"/>
</dbReference>
<evidence type="ECO:0000256" key="4">
    <source>
        <dbReference type="ARBA" id="ARBA00022741"/>
    </source>
</evidence>
<dbReference type="Gene3D" id="3.40.50.300">
    <property type="entry name" value="P-loop containing nucleotide triphosphate hydrolases"/>
    <property type="match status" value="1"/>
</dbReference>
<evidence type="ECO:0000313" key="9">
    <source>
        <dbReference type="Proteomes" id="UP000050517"/>
    </source>
</evidence>
<protein>
    <submittedName>
        <fullName evidence="8">Glutamine transport ATP-binding protein GlnQ</fullName>
    </submittedName>
</protein>
<name>A0A0Q0UAW0_9CORY</name>
<gene>
    <name evidence="8" type="primary">glnQ_1</name>
    <name evidence="8" type="ORF">Cocul_00097</name>
</gene>
<evidence type="ECO:0000259" key="7">
    <source>
        <dbReference type="PROSITE" id="PS50893"/>
    </source>
</evidence>
<dbReference type="Proteomes" id="UP000050517">
    <property type="component" value="Unassembled WGS sequence"/>
</dbReference>
<proteinExistence type="inferred from homology"/>
<dbReference type="OrthoDB" id="9804819at2"/>
<dbReference type="PROSITE" id="PS00211">
    <property type="entry name" value="ABC_TRANSPORTER_1"/>
    <property type="match status" value="1"/>
</dbReference>
<dbReference type="RefSeq" id="WP_160318474.1">
    <property type="nucleotide sequence ID" value="NZ_LKST01000001.1"/>
</dbReference>
<dbReference type="InterPro" id="IPR017871">
    <property type="entry name" value="ABC_transporter-like_CS"/>
</dbReference>
<dbReference type="GO" id="GO:0005886">
    <property type="term" value="C:plasma membrane"/>
    <property type="evidence" value="ECO:0007669"/>
    <property type="project" value="UniProtKB-SubCell"/>
</dbReference>
<dbReference type="PROSITE" id="PS50893">
    <property type="entry name" value="ABC_TRANSPORTER_2"/>
    <property type="match status" value="1"/>
</dbReference>
<feature type="domain" description="ABC transporter" evidence="7">
    <location>
        <begin position="1"/>
        <end position="220"/>
    </location>
</feature>
<dbReference type="InterPro" id="IPR027417">
    <property type="entry name" value="P-loop_NTPase"/>
</dbReference>
<accession>A0A0Q0UAW0</accession>